<dbReference type="InterPro" id="IPR025962">
    <property type="entry name" value="SdpI/YhfL"/>
</dbReference>
<evidence type="ECO:0000313" key="3">
    <source>
        <dbReference type="Proteomes" id="UP000831151"/>
    </source>
</evidence>
<feature type="transmembrane region" description="Helical" evidence="1">
    <location>
        <begin position="88"/>
        <end position="111"/>
    </location>
</feature>
<sequence>MFLYKLIMLISTAFIPLLLIVIGKIFAKYPSKEPNIAIGFRTKFSMKNKDTWDCAQKLFPEVWIKLGRAILPLSLIILFLLYSEDRDYTGNLVLILMLVQEALLLGSIFYIDLKLKNIFNSDGSRKQIN</sequence>
<feature type="transmembrane region" description="Helical" evidence="1">
    <location>
        <begin position="66"/>
        <end position="82"/>
    </location>
</feature>
<organism evidence="2 3">
    <name type="scientific">Fenollaria massiliensis</name>
    <dbReference type="NCBI Taxonomy" id="938288"/>
    <lineage>
        <taxon>Bacteria</taxon>
        <taxon>Bacillati</taxon>
        <taxon>Bacillota</taxon>
        <taxon>Clostridia</taxon>
        <taxon>Eubacteriales</taxon>
        <taxon>Fenollaria</taxon>
    </lineage>
</organism>
<accession>A0A9E7DIL6</accession>
<dbReference type="Pfam" id="PF13630">
    <property type="entry name" value="SdpI"/>
    <property type="match status" value="1"/>
</dbReference>
<dbReference type="KEGG" id="fms:M1R53_04980"/>
<name>A0A9E7DIL6_9FIRM</name>
<dbReference type="AlphaFoldDB" id="A0A9E7DIL6"/>
<protein>
    <submittedName>
        <fullName evidence="2">SdpI family protein</fullName>
    </submittedName>
</protein>
<evidence type="ECO:0000256" key="1">
    <source>
        <dbReference type="SAM" id="Phobius"/>
    </source>
</evidence>
<dbReference type="EMBL" id="CP096649">
    <property type="protein sequence ID" value="UQK58596.1"/>
    <property type="molecule type" value="Genomic_DNA"/>
</dbReference>
<reference evidence="2" key="1">
    <citation type="submission" date="2022-04" db="EMBL/GenBank/DDBJ databases">
        <title>Complete genome sequences of Ezakiella coagulans and Fenollaria massiliensis.</title>
        <authorList>
            <person name="France M.T."/>
            <person name="Clifford J."/>
            <person name="Narina S."/>
            <person name="Rutt L."/>
            <person name="Ravel J."/>
        </authorList>
    </citation>
    <scope>NUCLEOTIDE SEQUENCE</scope>
    <source>
        <strain evidence="2">C0061C2</strain>
    </source>
</reference>
<gene>
    <name evidence="2" type="ORF">M1R53_04980</name>
</gene>
<evidence type="ECO:0000313" key="2">
    <source>
        <dbReference type="EMBL" id="UQK58596.1"/>
    </source>
</evidence>
<keyword evidence="1" id="KW-1133">Transmembrane helix</keyword>
<keyword evidence="3" id="KW-1185">Reference proteome</keyword>
<keyword evidence="1" id="KW-0472">Membrane</keyword>
<keyword evidence="1" id="KW-0812">Transmembrane</keyword>
<dbReference type="Proteomes" id="UP000831151">
    <property type="component" value="Chromosome"/>
</dbReference>
<proteinExistence type="predicted"/>
<feature type="transmembrane region" description="Helical" evidence="1">
    <location>
        <begin position="6"/>
        <end position="27"/>
    </location>
</feature>
<dbReference type="RefSeq" id="WP_249242196.1">
    <property type="nucleotide sequence ID" value="NZ_CP096649.1"/>
</dbReference>